<organism evidence="1">
    <name type="scientific">Arundo donax</name>
    <name type="common">Giant reed</name>
    <name type="synonym">Donax arundinaceus</name>
    <dbReference type="NCBI Taxonomy" id="35708"/>
    <lineage>
        <taxon>Eukaryota</taxon>
        <taxon>Viridiplantae</taxon>
        <taxon>Streptophyta</taxon>
        <taxon>Embryophyta</taxon>
        <taxon>Tracheophyta</taxon>
        <taxon>Spermatophyta</taxon>
        <taxon>Magnoliopsida</taxon>
        <taxon>Liliopsida</taxon>
        <taxon>Poales</taxon>
        <taxon>Poaceae</taxon>
        <taxon>PACMAD clade</taxon>
        <taxon>Arundinoideae</taxon>
        <taxon>Arundineae</taxon>
        <taxon>Arundo</taxon>
    </lineage>
</organism>
<sequence length="70" mass="7471">MCFFRGTGEVCFGGDHCSGGRRGPHHQMSACMVEARVLGGCVIHGSVTAIVRLKFTGVCIGRLGTLYRRG</sequence>
<accession>A0A0A8YMV3</accession>
<name>A0A0A8YMV3_ARUDO</name>
<dbReference type="AlphaFoldDB" id="A0A0A8YMV3"/>
<dbReference type="EMBL" id="GBRH01270947">
    <property type="protein sequence ID" value="JAD26948.1"/>
    <property type="molecule type" value="Transcribed_RNA"/>
</dbReference>
<reference evidence="1" key="2">
    <citation type="journal article" date="2015" name="Data Brief">
        <title>Shoot transcriptome of the giant reed, Arundo donax.</title>
        <authorList>
            <person name="Barrero R.A."/>
            <person name="Guerrero F.D."/>
            <person name="Moolhuijzen P."/>
            <person name="Goolsby J.A."/>
            <person name="Tidwell J."/>
            <person name="Bellgard S.E."/>
            <person name="Bellgard M.I."/>
        </authorList>
    </citation>
    <scope>NUCLEOTIDE SEQUENCE</scope>
    <source>
        <tissue evidence="1">Shoot tissue taken approximately 20 cm above the soil surface</tissue>
    </source>
</reference>
<evidence type="ECO:0000313" key="1">
    <source>
        <dbReference type="EMBL" id="JAD26948.1"/>
    </source>
</evidence>
<proteinExistence type="predicted"/>
<protein>
    <submittedName>
        <fullName evidence="1">Uncharacterized protein</fullName>
    </submittedName>
</protein>
<reference evidence="1" key="1">
    <citation type="submission" date="2014-09" db="EMBL/GenBank/DDBJ databases">
        <authorList>
            <person name="Magalhaes I.L.F."/>
            <person name="Oliveira U."/>
            <person name="Santos F.R."/>
            <person name="Vidigal T.H.D.A."/>
            <person name="Brescovit A.D."/>
            <person name="Santos A.J."/>
        </authorList>
    </citation>
    <scope>NUCLEOTIDE SEQUENCE</scope>
    <source>
        <tissue evidence="1">Shoot tissue taken approximately 20 cm above the soil surface</tissue>
    </source>
</reference>